<dbReference type="EMBL" id="JACNYO010000001">
    <property type="protein sequence ID" value="MBC3210687.1"/>
    <property type="molecule type" value="Genomic_DNA"/>
</dbReference>
<name>A0AAW3WM10_SERFO</name>
<evidence type="ECO:0000313" key="1">
    <source>
        <dbReference type="EMBL" id="MBC3210687.1"/>
    </source>
</evidence>
<dbReference type="AlphaFoldDB" id="A0AAW3WM10"/>
<accession>A0AAW3WM10</accession>
<gene>
    <name evidence="1" type="ORF">H8J20_00910</name>
</gene>
<dbReference type="Proteomes" id="UP000659084">
    <property type="component" value="Unassembled WGS sequence"/>
</dbReference>
<reference evidence="1" key="1">
    <citation type="submission" date="2020-08" db="EMBL/GenBank/DDBJ databases">
        <title>Food and environmental bacterial isolates.</title>
        <authorList>
            <person name="Richter L."/>
            <person name="Du Plessis E.M."/>
            <person name="Duvenage S."/>
            <person name="Allam M."/>
            <person name="Korsten L."/>
        </authorList>
    </citation>
    <scope>NUCLEOTIDE SEQUENCE</scope>
    <source>
        <strain evidence="1">UPMP2127</strain>
    </source>
</reference>
<comment type="caution">
    <text evidence="1">The sequence shown here is derived from an EMBL/GenBank/DDBJ whole genome shotgun (WGS) entry which is preliminary data.</text>
</comment>
<organism evidence="1 2">
    <name type="scientific">Serratia fonticola</name>
    <dbReference type="NCBI Taxonomy" id="47917"/>
    <lineage>
        <taxon>Bacteria</taxon>
        <taxon>Pseudomonadati</taxon>
        <taxon>Pseudomonadota</taxon>
        <taxon>Gammaproteobacteria</taxon>
        <taxon>Enterobacterales</taxon>
        <taxon>Yersiniaceae</taxon>
        <taxon>Serratia</taxon>
    </lineage>
</organism>
<dbReference type="KEGG" id="sfg:AV650_21620"/>
<proteinExistence type="predicted"/>
<protein>
    <submittedName>
        <fullName evidence="1">Uncharacterized protein</fullName>
    </submittedName>
</protein>
<sequence>MIIPRWVYKRIQEICQHIVGDDAKAIKRRDVLRQFLTDIWLNVNLNTKDGKVGWAICTLRDIRQHYGLLVADSCFRIDGKKKRGTLLDMLPYVAPDVQHMRGRANLDPKQRKSGHWRFNPKRPDSDIGYLRLVDAKTGAKSSIMGMLKNYTTTHEFKLISKSQYELKRQEKAWLRGVMRGRMHISFIKALKSCTNEYHVRAGILSLNHLFNARREGDYITYDHTYRLTFGGRYYDRVFQNLPNKLKSTFRKGLLNYDIKACNLACLNVLFKRYGVDYRVSSSIYAKMMKKTGLTRKQCKRLVHTTSFRIGRVTHGVTNGLGEAIYEWFEEDRRAALKLLRWWDGYVAPLRDALNELLERIHEQHKKTCASPRCYHLYPNDIGIILDLKDERFDREKEHHQQYARDKSLLAHMTFGVEQAYIREVIRLNPGKICMLDHDGLVALEEITSPEMDGFTLEIKP</sequence>
<evidence type="ECO:0000313" key="2">
    <source>
        <dbReference type="Proteomes" id="UP000659084"/>
    </source>
</evidence>